<dbReference type="InterPro" id="IPR029063">
    <property type="entry name" value="SAM-dependent_MTases_sf"/>
</dbReference>
<name>A0A846XG07_9NOCA</name>
<evidence type="ECO:0000256" key="1">
    <source>
        <dbReference type="SAM" id="MobiDB-lite"/>
    </source>
</evidence>
<keyword evidence="3" id="KW-1185">Reference proteome</keyword>
<dbReference type="SUPFAM" id="SSF53335">
    <property type="entry name" value="S-adenosyl-L-methionine-dependent methyltransferases"/>
    <property type="match status" value="1"/>
</dbReference>
<organism evidence="2 3">
    <name type="scientific">Nocardia speluncae</name>
    <dbReference type="NCBI Taxonomy" id="419477"/>
    <lineage>
        <taxon>Bacteria</taxon>
        <taxon>Bacillati</taxon>
        <taxon>Actinomycetota</taxon>
        <taxon>Actinomycetes</taxon>
        <taxon>Mycobacteriales</taxon>
        <taxon>Nocardiaceae</taxon>
        <taxon>Nocardia</taxon>
    </lineage>
</organism>
<proteinExistence type="predicted"/>
<feature type="region of interest" description="Disordered" evidence="1">
    <location>
        <begin position="71"/>
        <end position="91"/>
    </location>
</feature>
<evidence type="ECO:0000313" key="3">
    <source>
        <dbReference type="Proteomes" id="UP000565715"/>
    </source>
</evidence>
<feature type="compositionally biased region" description="Basic residues" evidence="1">
    <location>
        <begin position="81"/>
        <end position="91"/>
    </location>
</feature>
<keyword evidence="2" id="KW-0808">Transferase</keyword>
<comment type="caution">
    <text evidence="2">The sequence shown here is derived from an EMBL/GenBank/DDBJ whole genome shotgun (WGS) entry which is preliminary data.</text>
</comment>
<protein>
    <submittedName>
        <fullName evidence="2">Class I SAM-dependent methyltransferase</fullName>
    </submittedName>
</protein>
<sequence length="230" mass="25989">MDFSSRSIEYARMAAAESGVAARYLHQDYLTYRDTERYDVIIMIMRDYSAMVPDARRRLLGVVRERLHSRPAHCGAERGRTRSRRDTRRRRRSFIRPRCIPIRCHFPSPAISGWRDGSRPVPSSSVVEPVRDNRTDTYGSGKARDAVTTARVSPGMKLDPAGGRTGLQRLFSDEFSTRGVFSLLGSFQDESPHPRSRELILLTAAPVSRMPGTVPTVPRPYCGEPAPQPW</sequence>
<evidence type="ECO:0000313" key="2">
    <source>
        <dbReference type="EMBL" id="NKY35048.1"/>
    </source>
</evidence>
<dbReference type="GO" id="GO:0008168">
    <property type="term" value="F:methyltransferase activity"/>
    <property type="evidence" value="ECO:0007669"/>
    <property type="project" value="UniProtKB-KW"/>
</dbReference>
<keyword evidence="2" id="KW-0489">Methyltransferase</keyword>
<feature type="compositionally biased region" description="Low complexity" evidence="1">
    <location>
        <begin position="119"/>
        <end position="128"/>
    </location>
</feature>
<dbReference type="Proteomes" id="UP000565715">
    <property type="component" value="Unassembled WGS sequence"/>
</dbReference>
<gene>
    <name evidence="2" type="ORF">HGA13_18525</name>
</gene>
<dbReference type="AlphaFoldDB" id="A0A846XG07"/>
<dbReference type="GO" id="GO:0032259">
    <property type="term" value="P:methylation"/>
    <property type="evidence" value="ECO:0007669"/>
    <property type="project" value="UniProtKB-KW"/>
</dbReference>
<feature type="region of interest" description="Disordered" evidence="1">
    <location>
        <begin position="115"/>
        <end position="144"/>
    </location>
</feature>
<accession>A0A846XG07</accession>
<dbReference type="EMBL" id="JAAXOO010000004">
    <property type="protein sequence ID" value="NKY35048.1"/>
    <property type="molecule type" value="Genomic_DNA"/>
</dbReference>
<reference evidence="2 3" key="1">
    <citation type="submission" date="2020-04" db="EMBL/GenBank/DDBJ databases">
        <title>MicrobeNet Type strains.</title>
        <authorList>
            <person name="Nicholson A.C."/>
        </authorList>
    </citation>
    <scope>NUCLEOTIDE SEQUENCE [LARGE SCALE GENOMIC DNA]</scope>
    <source>
        <strain evidence="2 3">DSM 45078</strain>
    </source>
</reference>
<dbReference type="Gene3D" id="3.40.50.150">
    <property type="entry name" value="Vaccinia Virus protein VP39"/>
    <property type="match status" value="1"/>
</dbReference>